<evidence type="ECO:0000313" key="2">
    <source>
        <dbReference type="Proteomes" id="UP000004259"/>
    </source>
</evidence>
<evidence type="ECO:0000313" key="1">
    <source>
        <dbReference type="EMBL" id="EGC03707.1"/>
    </source>
</evidence>
<dbReference type="Proteomes" id="UP000004259">
    <property type="component" value="Unassembled WGS sequence"/>
</dbReference>
<gene>
    <name evidence="1" type="ORF">CUS_7974</name>
</gene>
<accession>E9SAL2</accession>
<dbReference type="EMBL" id="ADKM02000062">
    <property type="protein sequence ID" value="EGC03707.1"/>
    <property type="molecule type" value="Genomic_DNA"/>
</dbReference>
<dbReference type="STRING" id="246199.CUS_7974"/>
<organism evidence="1 2">
    <name type="scientific">Ruminococcus albus 8</name>
    <dbReference type="NCBI Taxonomy" id="246199"/>
    <lineage>
        <taxon>Bacteria</taxon>
        <taxon>Bacillati</taxon>
        <taxon>Bacillota</taxon>
        <taxon>Clostridia</taxon>
        <taxon>Eubacteriales</taxon>
        <taxon>Oscillospiraceae</taxon>
        <taxon>Ruminococcus</taxon>
    </lineage>
</organism>
<reference evidence="1 2" key="1">
    <citation type="submission" date="2011-02" db="EMBL/GenBank/DDBJ databases">
        <authorList>
            <person name="Nelson K.E."/>
            <person name="Sutton G."/>
            <person name="Torralba M."/>
            <person name="Durkin S."/>
            <person name="Harkins D."/>
            <person name="Montgomery R."/>
            <person name="Ziemer C."/>
            <person name="Klaassens E."/>
            <person name="Ocuiv P."/>
            <person name="Morrison M."/>
        </authorList>
    </citation>
    <scope>NUCLEOTIDE SEQUENCE [LARGE SCALE GENOMIC DNA]</scope>
    <source>
        <strain evidence="1 2">8</strain>
    </source>
</reference>
<comment type="caution">
    <text evidence="1">The sequence shown here is derived from an EMBL/GenBank/DDBJ whole genome shotgun (WGS) entry which is preliminary data.</text>
</comment>
<keyword evidence="2" id="KW-1185">Reference proteome</keyword>
<protein>
    <submittedName>
        <fullName evidence="1">Uncharacterized protein</fullName>
    </submittedName>
</protein>
<name>E9SAL2_RUMAL</name>
<dbReference type="AlphaFoldDB" id="E9SAL2"/>
<sequence length="42" mass="4844">MCQRDDCILLYHVLSFFSSAKSPQKAEKLTNLPRNMLLTKVC</sequence>
<proteinExistence type="predicted"/>